<comment type="caution">
    <text evidence="15">Lacks conserved residue(s) required for the propagation of feature annotation.</text>
</comment>
<evidence type="ECO:0000256" key="12">
    <source>
        <dbReference type="ARBA" id="ARBA00023157"/>
    </source>
</evidence>
<evidence type="ECO:0000256" key="13">
    <source>
        <dbReference type="ARBA" id="ARBA00045242"/>
    </source>
</evidence>
<name>W5NN90_LEPOC</name>
<dbReference type="InterPro" id="IPR000152">
    <property type="entry name" value="EGF-type_Asp/Asn_hydroxyl_site"/>
</dbReference>
<dbReference type="GeneTree" id="ENSGT00830000128368"/>
<evidence type="ECO:0000256" key="10">
    <source>
        <dbReference type="ARBA" id="ARBA00022989"/>
    </source>
</evidence>
<dbReference type="PROSITE" id="PS00010">
    <property type="entry name" value="ASX_HYDROXYL"/>
    <property type="match status" value="3"/>
</dbReference>
<comment type="function">
    <text evidence="13">Endothelial cell receptor that plays a critical role in regulating several physiological processes including hemostasis, coagulation, fibrinolysis, inflammation, and angiogenesis. Acts as a cofactor for thrombin activation of protein C/PROC on the surface of vascular endothelial cells leading to initiation of the activated protein C anticoagulant pathway. Also accelerates the activation of the plasma carboxypeptidase B2/CPB2, which catalyzes removal of C-terminal basic amino acids from its substrates including kinins or anaphylatoxins leading to fibrinolysis inhibition. Plays critical protective roles in changing the cleavage specificity of protease-activated receptor 1/PAR1, inhibiting endothelial cell permeability and inflammation. Suppresses inflammation distinctly from its anticoagulant cofactor activity by sequestering HMGB1 thereby preventing it from engaging cellular receptors such as RAGE and contributing to the inflammatory response.</text>
</comment>
<dbReference type="PIRSF" id="PIRSF001775">
    <property type="entry name" value="CD93/CD141"/>
    <property type="match status" value="1"/>
</dbReference>
<dbReference type="PANTHER" id="PTHR14789">
    <property type="entry name" value="CHONDROLECTIN VARIANT CHODLFDELTAE"/>
    <property type="match status" value="1"/>
</dbReference>
<dbReference type="PROSITE" id="PS01186">
    <property type="entry name" value="EGF_2"/>
    <property type="match status" value="2"/>
</dbReference>
<evidence type="ECO:0000256" key="2">
    <source>
        <dbReference type="ARBA" id="ARBA00019822"/>
    </source>
</evidence>
<dbReference type="PROSITE" id="PS01187">
    <property type="entry name" value="EGF_CA"/>
    <property type="match status" value="2"/>
</dbReference>
<keyword evidence="11 16" id="KW-0472">Membrane</keyword>
<dbReference type="EMBL" id="AHAT01008946">
    <property type="status" value="NOT_ANNOTATED_CDS"/>
    <property type="molecule type" value="Genomic_DNA"/>
</dbReference>
<dbReference type="PRINTS" id="PR00907">
    <property type="entry name" value="THRMBOMODULN"/>
</dbReference>
<dbReference type="SUPFAM" id="SSF57196">
    <property type="entry name" value="EGF/Laminin"/>
    <property type="match status" value="1"/>
</dbReference>
<dbReference type="STRING" id="7918.ENSLOCP00000022099"/>
<dbReference type="Ensembl" id="ENSLOCT00000022140.1">
    <property type="protein sequence ID" value="ENSLOCP00000022099.1"/>
    <property type="gene ID" value="ENSLOCG00000017998.1"/>
</dbReference>
<keyword evidence="8" id="KW-0677">Repeat</keyword>
<dbReference type="GO" id="GO:0004888">
    <property type="term" value="F:transmembrane signaling receptor activity"/>
    <property type="evidence" value="ECO:0007669"/>
    <property type="project" value="InterPro"/>
</dbReference>
<feature type="chain" id="PRO_5004869591" description="Thrombomodulin" evidence="17">
    <location>
        <begin position="22"/>
        <end position="544"/>
    </location>
</feature>
<dbReference type="Pfam" id="PF00059">
    <property type="entry name" value="Lectin_C"/>
    <property type="match status" value="1"/>
</dbReference>
<dbReference type="AlphaFoldDB" id="W5NN90"/>
<keyword evidence="4" id="KW-0597">Phosphoprotein</keyword>
<dbReference type="Pfam" id="PF09064">
    <property type="entry name" value="EGF_Tme5"/>
    <property type="match status" value="1"/>
</dbReference>
<protein>
    <recommendedName>
        <fullName evidence="2">Thrombomodulin</fullName>
    </recommendedName>
</protein>
<dbReference type="Proteomes" id="UP000018468">
    <property type="component" value="Linkage group LG1"/>
</dbReference>
<proteinExistence type="predicted"/>
<dbReference type="CDD" id="cd00054">
    <property type="entry name" value="EGF_CA"/>
    <property type="match status" value="2"/>
</dbReference>
<dbReference type="InterPro" id="IPR009030">
    <property type="entry name" value="Growth_fac_rcpt_cys_sf"/>
</dbReference>
<dbReference type="Gene3D" id="3.10.100.10">
    <property type="entry name" value="Mannose-Binding Protein A, subunit A"/>
    <property type="match status" value="1"/>
</dbReference>
<feature type="domain" description="EGF-like" evidence="18">
    <location>
        <begin position="293"/>
        <end position="330"/>
    </location>
</feature>
<dbReference type="GO" id="GO:0005509">
    <property type="term" value="F:calcium ion binding"/>
    <property type="evidence" value="ECO:0007669"/>
    <property type="project" value="InterPro"/>
</dbReference>
<evidence type="ECO:0000256" key="1">
    <source>
        <dbReference type="ARBA" id="ARBA00004479"/>
    </source>
</evidence>
<dbReference type="Pfam" id="PF07645">
    <property type="entry name" value="EGF_CA"/>
    <property type="match status" value="3"/>
</dbReference>
<dbReference type="InterPro" id="IPR001881">
    <property type="entry name" value="EGF-like_Ca-bd_dom"/>
</dbReference>
<dbReference type="InParanoid" id="W5NN90"/>
<dbReference type="InterPro" id="IPR018097">
    <property type="entry name" value="EGF_Ca-bd_CS"/>
</dbReference>
<dbReference type="GO" id="GO:0016020">
    <property type="term" value="C:membrane"/>
    <property type="evidence" value="ECO:0007669"/>
    <property type="project" value="UniProtKB-SubCell"/>
</dbReference>
<evidence type="ECO:0000256" key="3">
    <source>
        <dbReference type="ARBA" id="ARBA00022536"/>
    </source>
</evidence>
<evidence type="ECO:0000256" key="15">
    <source>
        <dbReference type="PROSITE-ProRule" id="PRU00076"/>
    </source>
</evidence>
<evidence type="ECO:0000313" key="21">
    <source>
        <dbReference type="Proteomes" id="UP000018468"/>
    </source>
</evidence>
<dbReference type="SMART" id="SM00181">
    <property type="entry name" value="EGF"/>
    <property type="match status" value="6"/>
</dbReference>
<sequence>QMMKDLLKVLTATQFLLQVVGQSPISGLCIGNSCYTLMQNSKDFVFANEICERQAGHLMTVRSSVSNDALALLIANSKADFWIGLHRPAGRCTDNTAKLRGYVWVTEDENTDFTNWEDSVSACSRQCVSVSSDLKWKERSCQDEVDGFLCEYNFNKTCDPLPQDYDEFILYKTPLGIKGEDLASIPPGSIATLKPSDFKVLCVADETNSWIQGPWSCEFENGGCEHQCRMKNGKPECICPPNEELKGNKLNCNKMNLCVNSDCEHLCVNHNDSYTCLCDHGFKLEEDGKRCRDIDDCELPGICGHEKVCVNMPGSFECRCPDGYEDIQGECRDVDECQNAPCEHNLCENTPGSYKCFCSDEFIPNPENPLKCDLLCISHECRALCDPYKPWQCTCPEGYIMDDENATICVDINECESETFCPQLCNNTFGGYVCYCHEGYYLKDKYFCVPESPEEGSGTAPIPTTDLVFPTSPYSTDIPPVVTAGGLLGIIVCIVVMIIVLFFLGHHILKHGGKGEASFDQKRSNRELHVDLQQVTTDKYIRRS</sequence>
<accession>W5NN90</accession>
<keyword evidence="5 16" id="KW-0812">Transmembrane</keyword>
<dbReference type="InterPro" id="IPR051505">
    <property type="entry name" value="C-type_lectin_domain"/>
</dbReference>
<dbReference type="FunFam" id="2.10.25.10:FF:000119">
    <property type="entry name" value="vitamin K-dependent protein S"/>
    <property type="match status" value="1"/>
</dbReference>
<evidence type="ECO:0000256" key="14">
    <source>
        <dbReference type="ARBA" id="ARBA00046453"/>
    </source>
</evidence>
<dbReference type="SUPFAM" id="SSF57184">
    <property type="entry name" value="Growth factor receptor domain"/>
    <property type="match status" value="2"/>
</dbReference>
<dbReference type="SMART" id="SM00034">
    <property type="entry name" value="CLECT"/>
    <property type="match status" value="1"/>
</dbReference>
<evidence type="ECO:0000259" key="19">
    <source>
        <dbReference type="PROSITE" id="PS50041"/>
    </source>
</evidence>
<evidence type="ECO:0000256" key="6">
    <source>
        <dbReference type="ARBA" id="ARBA00022729"/>
    </source>
</evidence>
<evidence type="ECO:0000256" key="8">
    <source>
        <dbReference type="ARBA" id="ARBA00022737"/>
    </source>
</evidence>
<dbReference type="InterPro" id="IPR000742">
    <property type="entry name" value="EGF"/>
</dbReference>
<evidence type="ECO:0000256" key="17">
    <source>
        <dbReference type="SAM" id="SignalP"/>
    </source>
</evidence>
<feature type="domain" description="C-type lectin" evidence="19">
    <location>
        <begin position="30"/>
        <end position="144"/>
    </location>
</feature>
<dbReference type="InterPro" id="IPR016186">
    <property type="entry name" value="C-type_lectin-like/link_sf"/>
</dbReference>
<evidence type="ECO:0000259" key="18">
    <source>
        <dbReference type="PROSITE" id="PS50026"/>
    </source>
</evidence>
<comment type="subcellular location">
    <subcellularLocation>
        <location evidence="1">Membrane</location>
        <topology evidence="1">Single-pass type I membrane protein</topology>
    </subcellularLocation>
</comment>
<evidence type="ECO:0000256" key="4">
    <source>
        <dbReference type="ARBA" id="ARBA00022553"/>
    </source>
</evidence>
<evidence type="ECO:0000256" key="16">
    <source>
        <dbReference type="SAM" id="Phobius"/>
    </source>
</evidence>
<feature type="signal peptide" evidence="17">
    <location>
        <begin position="1"/>
        <end position="21"/>
    </location>
</feature>
<keyword evidence="7" id="KW-0430">Lectin</keyword>
<organism evidence="20 21">
    <name type="scientific">Lepisosteus oculatus</name>
    <name type="common">Spotted gar</name>
    <dbReference type="NCBI Taxonomy" id="7918"/>
    <lineage>
        <taxon>Eukaryota</taxon>
        <taxon>Metazoa</taxon>
        <taxon>Chordata</taxon>
        <taxon>Craniata</taxon>
        <taxon>Vertebrata</taxon>
        <taxon>Euteleostomi</taxon>
        <taxon>Actinopterygii</taxon>
        <taxon>Neopterygii</taxon>
        <taxon>Holostei</taxon>
        <taxon>Semionotiformes</taxon>
        <taxon>Lepisosteidae</taxon>
        <taxon>Lepisosteus</taxon>
    </lineage>
</organism>
<dbReference type="SMART" id="SM00179">
    <property type="entry name" value="EGF_CA"/>
    <property type="match status" value="4"/>
</dbReference>
<reference evidence="20" key="2">
    <citation type="submission" date="2025-08" db="UniProtKB">
        <authorList>
            <consortium name="Ensembl"/>
        </authorList>
    </citation>
    <scope>IDENTIFICATION</scope>
</reference>
<evidence type="ECO:0000256" key="11">
    <source>
        <dbReference type="ARBA" id="ARBA00023136"/>
    </source>
</evidence>
<keyword evidence="9" id="KW-0654">Proteoglycan</keyword>
<dbReference type="InterPro" id="IPR001304">
    <property type="entry name" value="C-type_lectin-like"/>
</dbReference>
<feature type="transmembrane region" description="Helical" evidence="16">
    <location>
        <begin position="481"/>
        <end position="504"/>
    </location>
</feature>
<keyword evidence="12" id="KW-1015">Disulfide bond</keyword>
<dbReference type="GO" id="GO:0030246">
    <property type="term" value="F:carbohydrate binding"/>
    <property type="evidence" value="ECO:0007669"/>
    <property type="project" value="UniProtKB-KW"/>
</dbReference>
<dbReference type="Bgee" id="ENSLOCG00000017998">
    <property type="expression patterns" value="Expressed in heart and 13 other cell types or tissues"/>
</dbReference>
<dbReference type="PROSITE" id="PS50026">
    <property type="entry name" value="EGF_3"/>
    <property type="match status" value="1"/>
</dbReference>
<evidence type="ECO:0000313" key="20">
    <source>
        <dbReference type="Ensembl" id="ENSLOCP00000022099.1"/>
    </source>
</evidence>
<reference evidence="20" key="3">
    <citation type="submission" date="2025-09" db="UniProtKB">
        <authorList>
            <consortium name="Ensembl"/>
        </authorList>
    </citation>
    <scope>IDENTIFICATION</scope>
</reference>
<keyword evidence="10 16" id="KW-1133">Transmembrane helix</keyword>
<keyword evidence="6 17" id="KW-0732">Signal</keyword>
<dbReference type="SUPFAM" id="SSF56436">
    <property type="entry name" value="C-type lectin-like"/>
    <property type="match status" value="1"/>
</dbReference>
<dbReference type="HOGENOM" id="CLU_027075_2_1_1"/>
<keyword evidence="21" id="KW-1185">Reference proteome</keyword>
<reference evidence="21" key="1">
    <citation type="submission" date="2011-12" db="EMBL/GenBank/DDBJ databases">
        <title>The Draft Genome of Lepisosteus oculatus.</title>
        <authorList>
            <consortium name="The Broad Institute Genome Assembly &amp; Analysis Group"/>
            <consortium name="Computational R&amp;D Group"/>
            <consortium name="and Sequencing Platform"/>
            <person name="Di Palma F."/>
            <person name="Alfoldi J."/>
            <person name="Johnson J."/>
            <person name="Berlin A."/>
            <person name="Gnerre S."/>
            <person name="Jaffe D."/>
            <person name="MacCallum I."/>
            <person name="Young S."/>
            <person name="Walker B.J."/>
            <person name="Lander E.S."/>
            <person name="Lindblad-Toh K."/>
        </authorList>
    </citation>
    <scope>NUCLEOTIDE SEQUENCE [LARGE SCALE GENOMIC DNA]</scope>
</reference>
<comment type="subunit">
    <text evidence="14">Interacts with ITGAL, ITGAM and ITGB2. Interacts with thrombin/F2; this interaction switches the specificity of thrombin from a procoagulant to an anticoagulant and antifibrinolytic protease. Interacts with ANGP1 and ANGP2; these interactions significantly inhibit the generation of activated PC and TAFIa/CPB2 by the thrombin/thrombomodulin complex. Interacts with PF4; this interaction enhances generation of activated protein C. Interacts with HMGB1; this interaction inhibits HMGB1 inflammatory activity.</text>
</comment>
<dbReference type="Gene3D" id="2.10.25.10">
    <property type="entry name" value="Laminin"/>
    <property type="match status" value="6"/>
</dbReference>
<evidence type="ECO:0000256" key="7">
    <source>
        <dbReference type="ARBA" id="ARBA00022734"/>
    </source>
</evidence>
<evidence type="ECO:0000256" key="5">
    <source>
        <dbReference type="ARBA" id="ARBA00022692"/>
    </source>
</evidence>
<keyword evidence="3 15" id="KW-0245">EGF-like domain</keyword>
<dbReference type="InterPro" id="IPR016187">
    <property type="entry name" value="CTDL_fold"/>
</dbReference>
<keyword evidence="9" id="KW-0325">Glycoprotein</keyword>
<evidence type="ECO:0000256" key="9">
    <source>
        <dbReference type="ARBA" id="ARBA00022974"/>
    </source>
</evidence>
<dbReference type="PANTHER" id="PTHR14789:SF9">
    <property type="entry name" value="THROMBOMODULIN"/>
    <property type="match status" value="1"/>
</dbReference>
<dbReference type="PROSITE" id="PS50041">
    <property type="entry name" value="C_TYPE_LECTIN_2"/>
    <property type="match status" value="1"/>
</dbReference>
<dbReference type="eggNOG" id="ENOG502R1T7">
    <property type="taxonomic scope" value="Eukaryota"/>
</dbReference>
<dbReference type="OMA" id="CMCETGY"/>
<dbReference type="InterPro" id="IPR049883">
    <property type="entry name" value="NOTCH1_EGF-like"/>
</dbReference>
<dbReference type="InterPro" id="IPR015149">
    <property type="entry name" value="Tme5_EGF-like"/>
</dbReference>